<dbReference type="Proteomes" id="UP000196102">
    <property type="component" value="Unassembled WGS sequence"/>
</dbReference>
<name>A0A1Z8BC03_9FLAO</name>
<proteinExistence type="predicted"/>
<reference evidence="2 3" key="1">
    <citation type="journal article" date="2017" name="Proc. Natl. Acad. Sci. U.S.A.">
        <title>Simulation of Deepwater Horizon oil plume reveals substrate specialization within a complex community of hydrocarbon-degraders.</title>
        <authorList>
            <person name="Hu P."/>
            <person name="Dubinsky E.A."/>
            <person name="Probst A.J."/>
            <person name="Wang J."/>
            <person name="Sieber C.M.K."/>
            <person name="Tom L.M."/>
            <person name="Gardinali P."/>
            <person name="Banfield J.F."/>
            <person name="Atlas R.M."/>
            <person name="Andersen G.L."/>
        </authorList>
    </citation>
    <scope>NUCLEOTIDE SEQUENCE [LARGE SCALE GENOMIC DNA]</scope>
    <source>
        <strain evidence="2">35_9_T64</strain>
    </source>
</reference>
<dbReference type="Gene3D" id="2.60.40.1120">
    <property type="entry name" value="Carboxypeptidase-like, regulatory domain"/>
    <property type="match status" value="1"/>
</dbReference>
<dbReference type="InterPro" id="IPR008969">
    <property type="entry name" value="CarboxyPept-like_regulatory"/>
</dbReference>
<dbReference type="EMBL" id="MAAX01000029">
    <property type="protein sequence ID" value="OUS20116.1"/>
    <property type="molecule type" value="Genomic_DNA"/>
</dbReference>
<gene>
    <name evidence="2" type="ORF">A9Q93_01850</name>
</gene>
<evidence type="ECO:0000313" key="3">
    <source>
        <dbReference type="Proteomes" id="UP000196102"/>
    </source>
</evidence>
<sequence length="895" mass="102579">MFFPKNRNVKTLTGLFLFFTCSILNAQISGTAVNELQEPVAFATVILKTVQDSSIVAFTQTDKLGFYKIQPENTGAHFLTISSLSYKSAPVTVTITDIKEEMTINVIMQEQQLELNEIIVNADLPIRVKKDTIIIDAKAFMQGNEEVVEDLLKKIPGLTVEIDGTIKIGNQEVEKVMIEGDDFFEKGYKILTKNMPAKQLNKIEVLQHYSNNKLLKGVEESDKVALNLTLDEDAKRQWFGNVELGQDLEGDSFYQARFNLMSFGKKNKFYFLGNANSTGQDATGDVSNLINPFRYGEPGRVGDGEQVSNLLSLEAGLYNFKASRSNFNNAELLSLNAIFNPSDKLKIKTIGFFNWDEKDFFKNSTNSFFANDTDFTNTEDYVLRNKYQTSFGKFQLNYDISKTASIESITSYSDRCNDAGSNLQFNGVSTLESLTAANERLDHIITYTNRLDDSKVLLITGRFIDEKAPQRYDVNQYFFQDLFNTTPEPESVFQDLENEMTYAGFNAHYLDRKENGHLLEIQIGNEYREDRLGNRLRFRESGNTTEPSSGYENNTRYRVNDLYLKGKYLYKWSYLKLTGSLDAHQLFNSLEQSGANNTEQPFFINPKFDANYKINKKNRIGLGGSHNTTNAGILDVYDQFVLTSFRSFYKGAGSFNQVEASNFNFNYQLGNWSDQFFANFIASYTQDHDFFSTNSILQPNFSQTEKILIEDRESITLNANMDYYIGKISSNFKLKGGYSQRNFKNIINNSNLREVESVNYNLGLEMRSAFDGIFNYHIGTTWTWNEISASGTTNSFVDNNSFLDLNFVFNEQFDVQIKSERYFFGNINEGDNTYYFLDLDARYNIKDSPFYFSFMARNLTNTEQFRISSINDVSSSTVSYRLLPRYLLLNLKYRF</sequence>
<organism evidence="2 3">
    <name type="scientific">Nonlabens dokdonensis</name>
    <dbReference type="NCBI Taxonomy" id="328515"/>
    <lineage>
        <taxon>Bacteria</taxon>
        <taxon>Pseudomonadati</taxon>
        <taxon>Bacteroidota</taxon>
        <taxon>Flavobacteriia</taxon>
        <taxon>Flavobacteriales</taxon>
        <taxon>Flavobacteriaceae</taxon>
        <taxon>Nonlabens</taxon>
    </lineage>
</organism>
<feature type="chain" id="PRO_5012238858" description="TonB-dependent receptor" evidence="1">
    <location>
        <begin position="27"/>
        <end position="895"/>
    </location>
</feature>
<dbReference type="SUPFAM" id="SSF56935">
    <property type="entry name" value="Porins"/>
    <property type="match status" value="1"/>
</dbReference>
<feature type="signal peptide" evidence="1">
    <location>
        <begin position="1"/>
        <end position="26"/>
    </location>
</feature>
<comment type="caution">
    <text evidence="2">The sequence shown here is derived from an EMBL/GenBank/DDBJ whole genome shotgun (WGS) entry which is preliminary data.</text>
</comment>
<evidence type="ECO:0000256" key="1">
    <source>
        <dbReference type="SAM" id="SignalP"/>
    </source>
</evidence>
<evidence type="ECO:0000313" key="2">
    <source>
        <dbReference type="EMBL" id="OUS20116.1"/>
    </source>
</evidence>
<dbReference type="SUPFAM" id="SSF49464">
    <property type="entry name" value="Carboxypeptidase regulatory domain-like"/>
    <property type="match status" value="1"/>
</dbReference>
<dbReference type="AlphaFoldDB" id="A0A1Z8BC03"/>
<protein>
    <recommendedName>
        <fullName evidence="4">TonB-dependent receptor</fullName>
    </recommendedName>
</protein>
<keyword evidence="1" id="KW-0732">Signal</keyword>
<evidence type="ECO:0008006" key="4">
    <source>
        <dbReference type="Google" id="ProtNLM"/>
    </source>
</evidence>
<dbReference type="Pfam" id="PF13715">
    <property type="entry name" value="CarbopepD_reg_2"/>
    <property type="match status" value="1"/>
</dbReference>
<accession>A0A1Z8BC03</accession>